<organism evidence="1 2">
    <name type="scientific">Phaeosphaeria nodorum (strain SN15 / ATCC MYA-4574 / FGSC 10173)</name>
    <name type="common">Glume blotch fungus</name>
    <name type="synonym">Parastagonospora nodorum</name>
    <dbReference type="NCBI Taxonomy" id="321614"/>
    <lineage>
        <taxon>Eukaryota</taxon>
        <taxon>Fungi</taxon>
        <taxon>Dikarya</taxon>
        <taxon>Ascomycota</taxon>
        <taxon>Pezizomycotina</taxon>
        <taxon>Dothideomycetes</taxon>
        <taxon>Pleosporomycetidae</taxon>
        <taxon>Pleosporales</taxon>
        <taxon>Pleosporineae</taxon>
        <taxon>Phaeosphaeriaceae</taxon>
        <taxon>Parastagonospora</taxon>
    </lineage>
</organism>
<sequence length="434" mass="50675">MTLNPDLCVDHHGRENVPFKYFVRPTILPSSKVSTSFTCFPQLPVELQLQIYDFCDGSTLFNLMHTCSDIRKEASKRFWTHKDTWYRCSEDTAFPRDTQHPIIQYCPDFASRITQVEIDFIRIHMAFPTDEIDPIQGPRTTTSDKARAFWARVQSIFPSVRTLVMTGLRSYEGFPLVPSDSEYETSASVIETVIGYAPSNIRVLVAQEYWRTPNRAEQIVCDLWRVDPDSKSPWQLIQSSWTIRRILLPKRHCPAFPVGTMLETLASNRPSALEQWGLQRLRLESYRRYSPPGSPWRCVASSYDTDCAATFADQNDWEEHIYNNAHQHHGFSKDRLHLFRLCEHTPSEEKTAIEARCKRFTENCEEIIALRHKIRDAYGPYDSEERLLFLENLYSDEQPVRPAPGECVEEKCTDKCTWLELLAHWFRPERSEYE</sequence>
<evidence type="ECO:0008006" key="3">
    <source>
        <dbReference type="Google" id="ProtNLM"/>
    </source>
</evidence>
<dbReference type="OrthoDB" id="3782456at2759"/>
<dbReference type="Proteomes" id="UP000663193">
    <property type="component" value="Chromosome 14"/>
</dbReference>
<evidence type="ECO:0000313" key="1">
    <source>
        <dbReference type="EMBL" id="QRD02588.1"/>
    </source>
</evidence>
<dbReference type="VEuPathDB" id="FungiDB:JI435_113460"/>
<gene>
    <name evidence="1" type="ORF">JI435_113460</name>
</gene>
<name>A0A7U2FC84_PHANO</name>
<dbReference type="EMBL" id="CP069036">
    <property type="protein sequence ID" value="QRD02588.1"/>
    <property type="molecule type" value="Genomic_DNA"/>
</dbReference>
<evidence type="ECO:0000313" key="2">
    <source>
        <dbReference type="Proteomes" id="UP000663193"/>
    </source>
</evidence>
<dbReference type="AlphaFoldDB" id="A0A7U2FC84"/>
<accession>A0A7U2FC84</accession>
<keyword evidence="2" id="KW-1185">Reference proteome</keyword>
<proteinExistence type="predicted"/>
<protein>
    <recommendedName>
        <fullName evidence="3">F-box domain-containing protein</fullName>
    </recommendedName>
</protein>
<reference evidence="2" key="1">
    <citation type="journal article" date="2021" name="BMC Genomics">
        <title>Chromosome-level genome assembly and manually-curated proteome of model necrotroph Parastagonospora nodorum Sn15 reveals a genome-wide trove of candidate effector homologs, and redundancy of virulence-related functions within an accessory chromosome.</title>
        <authorList>
            <person name="Bertazzoni S."/>
            <person name="Jones D.A.B."/>
            <person name="Phan H.T."/>
            <person name="Tan K.-C."/>
            <person name="Hane J.K."/>
        </authorList>
    </citation>
    <scope>NUCLEOTIDE SEQUENCE [LARGE SCALE GENOMIC DNA]</scope>
    <source>
        <strain evidence="2">SN15 / ATCC MYA-4574 / FGSC 10173)</strain>
    </source>
</reference>